<dbReference type="InterPro" id="IPR005097">
    <property type="entry name" value="Sacchrp_dh_NADP-bd"/>
</dbReference>
<dbReference type="AlphaFoldDB" id="A0A2D0N287"/>
<dbReference type="Pfam" id="PF03435">
    <property type="entry name" value="Sacchrp_dh_NADP"/>
    <property type="match status" value="1"/>
</dbReference>
<dbReference type="PANTHER" id="PTHR43781:SF1">
    <property type="entry name" value="SACCHAROPINE DEHYDROGENASE"/>
    <property type="match status" value="1"/>
</dbReference>
<dbReference type="OrthoDB" id="623995at2"/>
<dbReference type="SUPFAM" id="SSF51735">
    <property type="entry name" value="NAD(P)-binding Rossmann-fold domains"/>
    <property type="match status" value="1"/>
</dbReference>
<evidence type="ECO:0000313" key="3">
    <source>
        <dbReference type="Proteomes" id="UP000223913"/>
    </source>
</evidence>
<dbReference type="Proteomes" id="UP000223913">
    <property type="component" value="Unassembled WGS sequence"/>
</dbReference>
<dbReference type="InterPro" id="IPR036291">
    <property type="entry name" value="NAD(P)-bd_dom_sf"/>
</dbReference>
<sequence length="352" mass="38346">MSFLLYGAYGYTGQLIIKECRAKGLQPVLAGRNREKIEALATEYGLPSAVFDLDDPAAIREHLQDQLLCVNAAGPFTRTARPLVDACLATKTHYLDITGEIEVFEELKGLDSEAKQAGIVILPGVGFDVVPSDCMANYLKEKMPDADWLELTIAMRGGGISHGTLSTMVENLGDPGAVRSNGQIKRVKTAHKQKKVDFGDFSRTVATIPWGDISTAYTSTGIPNIEVFSAMTKQAIRIMKYQRWFNPLLRNSLVKKLMQFWVDKKVTGPTASQNRDGAAYVHGSVQNGTGRQCAILSAPEAYWLTALCTVLIAGKVLARDFTPGYQTPAGAYGWQLILEIPGTEIRDVPCGG</sequence>
<dbReference type="EMBL" id="PDUD01000038">
    <property type="protein sequence ID" value="PHN02662.1"/>
    <property type="molecule type" value="Genomic_DNA"/>
</dbReference>
<name>A0A2D0N287_FLAN2</name>
<reference evidence="2 3" key="1">
    <citation type="submission" date="2017-10" db="EMBL/GenBank/DDBJ databases">
        <title>The draft genome sequence of Lewinella nigricans NBRC 102662.</title>
        <authorList>
            <person name="Wang K."/>
        </authorList>
    </citation>
    <scope>NUCLEOTIDE SEQUENCE [LARGE SCALE GENOMIC DNA]</scope>
    <source>
        <strain evidence="2 3">NBRC 102662</strain>
    </source>
</reference>
<comment type="caution">
    <text evidence="2">The sequence shown here is derived from an EMBL/GenBank/DDBJ whole genome shotgun (WGS) entry which is preliminary data.</text>
</comment>
<evidence type="ECO:0000313" key="2">
    <source>
        <dbReference type="EMBL" id="PHN02662.1"/>
    </source>
</evidence>
<evidence type="ECO:0000259" key="1">
    <source>
        <dbReference type="Pfam" id="PF03435"/>
    </source>
</evidence>
<organism evidence="2 3">
    <name type="scientific">Flavilitoribacter nigricans (strain ATCC 23147 / DSM 23189 / NBRC 102662 / NCIMB 1420 / SS-2)</name>
    <name type="common">Lewinella nigricans</name>
    <dbReference type="NCBI Taxonomy" id="1122177"/>
    <lineage>
        <taxon>Bacteria</taxon>
        <taxon>Pseudomonadati</taxon>
        <taxon>Bacteroidota</taxon>
        <taxon>Saprospiria</taxon>
        <taxon>Saprospirales</taxon>
        <taxon>Lewinellaceae</taxon>
        <taxon>Flavilitoribacter</taxon>
    </lineage>
</organism>
<proteinExistence type="predicted"/>
<keyword evidence="3" id="KW-1185">Reference proteome</keyword>
<accession>A0A2D0N287</accession>
<protein>
    <recommendedName>
        <fullName evidence="1">Saccharopine dehydrogenase NADP binding domain-containing protein</fullName>
    </recommendedName>
</protein>
<gene>
    <name evidence="2" type="ORF">CRP01_31195</name>
</gene>
<dbReference type="Gene3D" id="3.40.50.720">
    <property type="entry name" value="NAD(P)-binding Rossmann-like Domain"/>
    <property type="match status" value="1"/>
</dbReference>
<dbReference type="RefSeq" id="WP_099153991.1">
    <property type="nucleotide sequence ID" value="NZ_PDUD01000038.1"/>
</dbReference>
<feature type="domain" description="Saccharopine dehydrogenase NADP binding" evidence="1">
    <location>
        <begin position="4"/>
        <end position="122"/>
    </location>
</feature>
<dbReference type="PANTHER" id="PTHR43781">
    <property type="entry name" value="SACCHAROPINE DEHYDROGENASE"/>
    <property type="match status" value="1"/>
</dbReference>